<dbReference type="EMBL" id="GGEC01093413">
    <property type="protein sequence ID" value="MBX73897.1"/>
    <property type="molecule type" value="Transcribed_RNA"/>
</dbReference>
<evidence type="ECO:0000313" key="1">
    <source>
        <dbReference type="EMBL" id="MBX73897.1"/>
    </source>
</evidence>
<accession>A0A2P2R3Z3</accession>
<name>A0A2P2R3Z3_RHIMU</name>
<organism evidence="1">
    <name type="scientific">Rhizophora mucronata</name>
    <name type="common">Asiatic mangrove</name>
    <dbReference type="NCBI Taxonomy" id="61149"/>
    <lineage>
        <taxon>Eukaryota</taxon>
        <taxon>Viridiplantae</taxon>
        <taxon>Streptophyta</taxon>
        <taxon>Embryophyta</taxon>
        <taxon>Tracheophyta</taxon>
        <taxon>Spermatophyta</taxon>
        <taxon>Magnoliopsida</taxon>
        <taxon>eudicotyledons</taxon>
        <taxon>Gunneridae</taxon>
        <taxon>Pentapetalae</taxon>
        <taxon>rosids</taxon>
        <taxon>fabids</taxon>
        <taxon>Malpighiales</taxon>
        <taxon>Rhizophoraceae</taxon>
        <taxon>Rhizophora</taxon>
    </lineage>
</organism>
<proteinExistence type="predicted"/>
<reference evidence="1" key="1">
    <citation type="submission" date="2018-02" db="EMBL/GenBank/DDBJ databases">
        <title>Rhizophora mucronata_Transcriptome.</title>
        <authorList>
            <person name="Meera S.P."/>
            <person name="Sreeshan A."/>
            <person name="Augustine A."/>
        </authorList>
    </citation>
    <scope>NUCLEOTIDE SEQUENCE</scope>
    <source>
        <tissue evidence="1">Leaf</tissue>
    </source>
</reference>
<protein>
    <submittedName>
        <fullName evidence="1">Uncharacterized protein</fullName>
    </submittedName>
</protein>
<sequence>MNNRASSYLHPHLLL</sequence>